<reference evidence="6 7" key="1">
    <citation type="submission" date="2023-09" db="EMBL/GenBank/DDBJ databases">
        <authorList>
            <person name="Rey-Velasco X."/>
        </authorList>
    </citation>
    <scope>NUCLEOTIDE SEQUENCE [LARGE SCALE GENOMIC DNA]</scope>
    <source>
        <strain evidence="6 7">P050</strain>
    </source>
</reference>
<dbReference type="SMART" id="SM00382">
    <property type="entry name" value="AAA"/>
    <property type="match status" value="1"/>
</dbReference>
<keyword evidence="3" id="KW-0547">Nucleotide-binding</keyword>
<keyword evidence="2" id="KW-0813">Transport</keyword>
<comment type="caution">
    <text evidence="6">The sequence shown here is derived from an EMBL/GenBank/DDBJ whole genome shotgun (WGS) entry which is preliminary data.</text>
</comment>
<dbReference type="InterPro" id="IPR003439">
    <property type="entry name" value="ABC_transporter-like_ATP-bd"/>
</dbReference>
<organism evidence="6 7">
    <name type="scientific">Urechidicola vernalis</name>
    <dbReference type="NCBI Taxonomy" id="3075600"/>
    <lineage>
        <taxon>Bacteria</taxon>
        <taxon>Pseudomonadati</taxon>
        <taxon>Bacteroidota</taxon>
        <taxon>Flavobacteriia</taxon>
        <taxon>Flavobacteriales</taxon>
        <taxon>Flavobacteriaceae</taxon>
        <taxon>Urechidicola</taxon>
    </lineage>
</organism>
<dbReference type="PROSITE" id="PS50893">
    <property type="entry name" value="ABC_TRANSPORTER_2"/>
    <property type="match status" value="1"/>
</dbReference>
<evidence type="ECO:0000256" key="3">
    <source>
        <dbReference type="ARBA" id="ARBA00022741"/>
    </source>
</evidence>
<evidence type="ECO:0000256" key="2">
    <source>
        <dbReference type="ARBA" id="ARBA00022448"/>
    </source>
</evidence>
<evidence type="ECO:0000259" key="5">
    <source>
        <dbReference type="PROSITE" id="PS50893"/>
    </source>
</evidence>
<evidence type="ECO:0000256" key="4">
    <source>
        <dbReference type="ARBA" id="ARBA00022840"/>
    </source>
</evidence>
<dbReference type="Gene3D" id="3.40.50.300">
    <property type="entry name" value="P-loop containing nucleotide triphosphate hydrolases"/>
    <property type="match status" value="1"/>
</dbReference>
<evidence type="ECO:0000313" key="7">
    <source>
        <dbReference type="Proteomes" id="UP001252186"/>
    </source>
</evidence>
<sequence length="292" mass="32792">MNILEVENLSLAYGKQQVLDHISFEFKKGKIIGLLGPNGAGKSSILKVLAGLVFADSGKLKINNQSQTEFHKVKSITGFHIDSPSFYPFLSAKENLYLLMKMNQKQIDIDVLLRKVGLENVGSKKVRFFSTGMKQRLAIAQTLLRSPELLILDEPFNGLDPNGFQDLIDLIQKLNAEGITIVVSSHLLNELEQLAEHFILLHHGKIALDISKKELQKSKNKVEFNFISELTEASIQLLIDKKAEFISENRLILKLNPKEVEQLVLALVHNGNSPVKVETLTLLQEKYLEITV</sequence>
<dbReference type="InterPro" id="IPR027417">
    <property type="entry name" value="P-loop_NTPase"/>
</dbReference>
<proteinExistence type="inferred from homology"/>
<dbReference type="EMBL" id="JAVRHV010000004">
    <property type="protein sequence ID" value="MDT0553536.1"/>
    <property type="molecule type" value="Genomic_DNA"/>
</dbReference>
<gene>
    <name evidence="6" type="ORF">RM519_09795</name>
</gene>
<keyword evidence="4 6" id="KW-0067">ATP-binding</keyword>
<dbReference type="SUPFAM" id="SSF52540">
    <property type="entry name" value="P-loop containing nucleoside triphosphate hydrolases"/>
    <property type="match status" value="1"/>
</dbReference>
<dbReference type="RefSeq" id="WP_311593577.1">
    <property type="nucleotide sequence ID" value="NZ_JAVRHV010000004.1"/>
</dbReference>
<protein>
    <submittedName>
        <fullName evidence="6">ATP-binding cassette domain-containing protein</fullName>
    </submittedName>
</protein>
<dbReference type="InterPro" id="IPR003593">
    <property type="entry name" value="AAA+_ATPase"/>
</dbReference>
<keyword evidence="7" id="KW-1185">Reference proteome</keyword>
<dbReference type="PANTHER" id="PTHR43335">
    <property type="entry name" value="ABC TRANSPORTER, ATP-BINDING PROTEIN"/>
    <property type="match status" value="1"/>
</dbReference>
<feature type="domain" description="ABC transporter" evidence="5">
    <location>
        <begin position="4"/>
        <end position="228"/>
    </location>
</feature>
<name>A0ABU2Y5Q5_9FLAO</name>
<evidence type="ECO:0000313" key="6">
    <source>
        <dbReference type="EMBL" id="MDT0553536.1"/>
    </source>
</evidence>
<dbReference type="Pfam" id="PF00005">
    <property type="entry name" value="ABC_tran"/>
    <property type="match status" value="1"/>
</dbReference>
<comment type="similarity">
    <text evidence="1">Belongs to the ABC transporter superfamily.</text>
</comment>
<accession>A0ABU2Y5Q5</accession>
<evidence type="ECO:0000256" key="1">
    <source>
        <dbReference type="ARBA" id="ARBA00005417"/>
    </source>
</evidence>
<dbReference type="PANTHER" id="PTHR43335:SF4">
    <property type="entry name" value="ABC TRANSPORTER, ATP-BINDING PROTEIN"/>
    <property type="match status" value="1"/>
</dbReference>
<dbReference type="Proteomes" id="UP001252186">
    <property type="component" value="Unassembled WGS sequence"/>
</dbReference>
<dbReference type="GO" id="GO:0005524">
    <property type="term" value="F:ATP binding"/>
    <property type="evidence" value="ECO:0007669"/>
    <property type="project" value="UniProtKB-KW"/>
</dbReference>